<feature type="domain" description="DUF7144" evidence="2">
    <location>
        <begin position="1"/>
        <end position="113"/>
    </location>
</feature>
<keyword evidence="1" id="KW-0472">Membrane</keyword>
<comment type="caution">
    <text evidence="3">The sequence shown here is derived from an EMBL/GenBank/DDBJ whole genome shotgun (WGS) entry which is preliminary data.</text>
</comment>
<sequence>MVTFAGVLVFILALFNGLNGIAAISRSHVFVAGAHIVVGDLRAWGWTLLILGILLALIAAGILAGSQLARWVGVAVLSLNAFSHMWVVASYPLWSVLIIVLDILAIYALCVHWGTHEHEEATR</sequence>
<dbReference type="InterPro" id="IPR055568">
    <property type="entry name" value="DUF7144"/>
</dbReference>
<dbReference type="Pfam" id="PF23636">
    <property type="entry name" value="DUF7144"/>
    <property type="match status" value="1"/>
</dbReference>
<reference evidence="3" key="1">
    <citation type="submission" date="2016-08" db="EMBL/GenBank/DDBJ databases">
        <title>Sequencing, Assembly and Comparative Genomics of S. aureofaciens ATCC 10762.</title>
        <authorList>
            <person name="Gradnigo J.S."/>
            <person name="Johnson N."/>
            <person name="Somerville G.A."/>
        </authorList>
    </citation>
    <scope>NUCLEOTIDE SEQUENCE [LARGE SCALE GENOMIC DNA]</scope>
    <source>
        <strain evidence="3">ATCC 10762</strain>
    </source>
</reference>
<keyword evidence="1" id="KW-0812">Transmembrane</keyword>
<protein>
    <recommendedName>
        <fullName evidence="2">DUF7144 domain-containing protein</fullName>
    </recommendedName>
</protein>
<keyword evidence="1" id="KW-1133">Transmembrane helix</keyword>
<dbReference type="EMBL" id="JPRF03000001">
    <property type="protein sequence ID" value="OEV39459.1"/>
    <property type="molecule type" value="Genomic_DNA"/>
</dbReference>
<evidence type="ECO:0000313" key="3">
    <source>
        <dbReference type="EMBL" id="OEV39459.1"/>
    </source>
</evidence>
<dbReference type="AlphaFoldDB" id="A0A1E7NFH8"/>
<feature type="transmembrane region" description="Helical" evidence="1">
    <location>
        <begin position="93"/>
        <end position="114"/>
    </location>
</feature>
<feature type="transmembrane region" description="Helical" evidence="1">
    <location>
        <begin position="71"/>
        <end position="87"/>
    </location>
</feature>
<name>A0A1E7NFH8_KITAU</name>
<evidence type="ECO:0000259" key="2">
    <source>
        <dbReference type="Pfam" id="PF23636"/>
    </source>
</evidence>
<accession>A0A1E7NFH8</accession>
<dbReference type="Proteomes" id="UP000037395">
    <property type="component" value="Unassembled WGS sequence"/>
</dbReference>
<gene>
    <name evidence="3" type="ORF">HS99_0001805</name>
</gene>
<keyword evidence="4" id="KW-1185">Reference proteome</keyword>
<organism evidence="3 4">
    <name type="scientific">Kitasatospora aureofaciens</name>
    <name type="common">Streptomyces aureofaciens</name>
    <dbReference type="NCBI Taxonomy" id="1894"/>
    <lineage>
        <taxon>Bacteria</taxon>
        <taxon>Bacillati</taxon>
        <taxon>Actinomycetota</taxon>
        <taxon>Actinomycetes</taxon>
        <taxon>Kitasatosporales</taxon>
        <taxon>Streptomycetaceae</taxon>
        <taxon>Kitasatospora</taxon>
    </lineage>
</organism>
<evidence type="ECO:0000256" key="1">
    <source>
        <dbReference type="SAM" id="Phobius"/>
    </source>
</evidence>
<feature type="transmembrane region" description="Helical" evidence="1">
    <location>
        <begin position="43"/>
        <end position="64"/>
    </location>
</feature>
<evidence type="ECO:0000313" key="4">
    <source>
        <dbReference type="Proteomes" id="UP000037395"/>
    </source>
</evidence>
<proteinExistence type="predicted"/>